<dbReference type="PANTHER" id="PTHR12510">
    <property type="entry name" value="TROPONIN C-AKIN-1 PROTEIN"/>
    <property type="match status" value="1"/>
</dbReference>
<dbReference type="CDD" id="cd06661">
    <property type="entry name" value="GGCT_like"/>
    <property type="match status" value="2"/>
</dbReference>
<feature type="domain" description="Gamma-glutamylcyclotransferase AIG2-like" evidence="2">
    <location>
        <begin position="3"/>
        <end position="121"/>
    </location>
</feature>
<proteinExistence type="inferred from homology"/>
<comment type="caution">
    <text evidence="3">The sequence shown here is derived from an EMBL/GenBank/DDBJ whole genome shotgun (WGS) entry which is preliminary data.</text>
</comment>
<dbReference type="GO" id="GO:0016740">
    <property type="term" value="F:transferase activity"/>
    <property type="evidence" value="ECO:0007669"/>
    <property type="project" value="UniProtKB-KW"/>
</dbReference>
<keyword evidence="4" id="KW-1185">Reference proteome</keyword>
<evidence type="ECO:0000259" key="2">
    <source>
        <dbReference type="Pfam" id="PF06094"/>
    </source>
</evidence>
<dbReference type="Pfam" id="PF06094">
    <property type="entry name" value="GGACT"/>
    <property type="match status" value="2"/>
</dbReference>
<accession>A0A6A9QNW9</accession>
<evidence type="ECO:0000313" key="3">
    <source>
        <dbReference type="EMBL" id="MUN29438.1"/>
    </source>
</evidence>
<dbReference type="GO" id="GO:0061929">
    <property type="term" value="F:gamma-glutamylaminecyclotransferase activity"/>
    <property type="evidence" value="ECO:0007669"/>
    <property type="project" value="InterPro"/>
</dbReference>
<dbReference type="EMBL" id="WGGD01000005">
    <property type="protein sequence ID" value="MUN29438.1"/>
    <property type="molecule type" value="Genomic_DNA"/>
</dbReference>
<dbReference type="PANTHER" id="PTHR12510:SF4">
    <property type="entry name" value="GAMMA-GLUTAMYLAMINECYCLOTRANSFERASE"/>
    <property type="match status" value="1"/>
</dbReference>
<protein>
    <submittedName>
        <fullName evidence="3">Gamma-glutamylcyclotransferase</fullName>
    </submittedName>
</protein>
<dbReference type="OrthoDB" id="100169at2157"/>
<dbReference type="Proteomes" id="UP000470772">
    <property type="component" value="Unassembled WGS sequence"/>
</dbReference>
<dbReference type="InterPro" id="IPR013024">
    <property type="entry name" value="GGCT-like"/>
</dbReference>
<dbReference type="Gene3D" id="3.10.490.10">
    <property type="entry name" value="Gamma-glutamyl cyclotransferase-like"/>
    <property type="match status" value="2"/>
</dbReference>
<comment type="similarity">
    <text evidence="1">Belongs to the gamma-glutamylcyclotransferase family.</text>
</comment>
<name>A0A6A9QNW9_SULME</name>
<gene>
    <name evidence="3" type="ORF">GC250_08310</name>
</gene>
<sequence>MFLFVYGTFRYGFELHHLLRKSRFVGLAHVEGYNMYDLVNFPGIVKGENTVWGEVYEIDDSLIKELDIVEGFTGSPDDLYVRETTTVYFDQRRRYRMNNVFLYRYNMDIEGRELIESGNYSMWSGMPEIVNYFSYAENTNINVIKDRGVKKVINEFPAILEGYRMIFSVSCKYGFCANLVEDPLGRIYGYNVKTFLHELNSLDRAEEHMVKYKREIFPIKDLQGKEYYAMAYVSDSKEEKEPTKEYIEIIKEGLARGFHGKLSSGMEKYV</sequence>
<dbReference type="InterPro" id="IPR039126">
    <property type="entry name" value="GGACT"/>
</dbReference>
<reference evidence="3 4" key="1">
    <citation type="submission" date="2019-10" db="EMBL/GenBank/DDBJ databases">
        <title>Sequencing and Assembly of Multiple Reported Metal-Biooxidizing Members of the Extremely Thermoacidophilic Archaeal Family Sulfolobaceae.</title>
        <authorList>
            <person name="Counts J.A."/>
            <person name="Kelly R.M."/>
        </authorList>
    </citation>
    <scope>NUCLEOTIDE SEQUENCE [LARGE SCALE GENOMIC DNA]</scope>
    <source>
        <strain evidence="3 4">DSM 6482</strain>
    </source>
</reference>
<organism evidence="3 4">
    <name type="scientific">Sulfuracidifex metallicus DSM 6482 = JCM 9184</name>
    <dbReference type="NCBI Taxonomy" id="523847"/>
    <lineage>
        <taxon>Archaea</taxon>
        <taxon>Thermoproteota</taxon>
        <taxon>Thermoprotei</taxon>
        <taxon>Sulfolobales</taxon>
        <taxon>Sulfolobaceae</taxon>
        <taxon>Sulfuracidifex</taxon>
    </lineage>
</organism>
<feature type="domain" description="Gamma-glutamylcyclotransferase AIG2-like" evidence="2">
    <location>
        <begin position="150"/>
        <end position="241"/>
    </location>
</feature>
<dbReference type="InterPro" id="IPR036568">
    <property type="entry name" value="GGCT-like_sf"/>
</dbReference>
<dbReference type="GO" id="GO:0005829">
    <property type="term" value="C:cytosol"/>
    <property type="evidence" value="ECO:0007669"/>
    <property type="project" value="TreeGrafter"/>
</dbReference>
<dbReference type="SUPFAM" id="SSF110857">
    <property type="entry name" value="Gamma-glutamyl cyclotransferase-like"/>
    <property type="match status" value="2"/>
</dbReference>
<evidence type="ECO:0000256" key="1">
    <source>
        <dbReference type="ARBA" id="ARBA00008861"/>
    </source>
</evidence>
<dbReference type="InterPro" id="IPR009288">
    <property type="entry name" value="AIG2-like_dom"/>
</dbReference>
<evidence type="ECO:0000313" key="4">
    <source>
        <dbReference type="Proteomes" id="UP000470772"/>
    </source>
</evidence>
<keyword evidence="3" id="KW-0808">Transferase</keyword>
<dbReference type="AlphaFoldDB" id="A0A6A9QNW9"/>
<dbReference type="RefSeq" id="WP_054838275.1">
    <property type="nucleotide sequence ID" value="NZ_BBBY01000007.1"/>
</dbReference>